<dbReference type="EMBL" id="JAUQYP010000001">
    <property type="protein sequence ID" value="MDO8105768.1"/>
    <property type="molecule type" value="Genomic_DNA"/>
</dbReference>
<evidence type="ECO:0000313" key="3">
    <source>
        <dbReference type="Proteomes" id="UP001232536"/>
    </source>
</evidence>
<proteinExistence type="predicted"/>
<protein>
    <recommendedName>
        <fullName evidence="1">DUF6671 domain-containing protein</fullName>
    </recommendedName>
</protein>
<dbReference type="Proteomes" id="UP001232536">
    <property type="component" value="Unassembled WGS sequence"/>
</dbReference>
<sequence>MLDVPLGAVDPTYRGRVAVLATKHGKEAQIAPALAPTGLLVEVTEIDTDRFGTFTGEVPRTGSPVEVAERKARAAMAATGRDAGLASEGSFGPHPGVPVLTADLEIVVLVDDLLGVVVAEQALSVDTAATSRTVAPGEDLSELCAAVGFPDQALICRPADGSPDGIATGLTRLPDLDRAVRDAARASADGLARVETDLRAHLCPTRRRVIAEAAERLAVRLMTRCPRCSVPGFGLTRSEQGRPCGLCGLPTRGPVAMVTTCSRCEHRERVPVPGPADPATCTWCNP</sequence>
<accession>A0ABT9D500</accession>
<dbReference type="RefSeq" id="WP_304599474.1">
    <property type="nucleotide sequence ID" value="NZ_JAUQYP010000001.1"/>
</dbReference>
<evidence type="ECO:0000313" key="2">
    <source>
        <dbReference type="EMBL" id="MDO8105768.1"/>
    </source>
</evidence>
<name>A0ABT9D500_9CELL</name>
<evidence type="ECO:0000259" key="1">
    <source>
        <dbReference type="Pfam" id="PF20376"/>
    </source>
</evidence>
<organism evidence="2 3">
    <name type="scientific">Actinotalea lenta</name>
    <dbReference type="NCBI Taxonomy" id="3064654"/>
    <lineage>
        <taxon>Bacteria</taxon>
        <taxon>Bacillati</taxon>
        <taxon>Actinomycetota</taxon>
        <taxon>Actinomycetes</taxon>
        <taxon>Micrococcales</taxon>
        <taxon>Cellulomonadaceae</taxon>
        <taxon>Actinotalea</taxon>
    </lineage>
</organism>
<dbReference type="Pfam" id="PF20376">
    <property type="entry name" value="DUF6671"/>
    <property type="match status" value="1"/>
</dbReference>
<feature type="domain" description="DUF6671" evidence="1">
    <location>
        <begin position="71"/>
        <end position="286"/>
    </location>
</feature>
<reference evidence="2 3" key="1">
    <citation type="submission" date="2023-07" db="EMBL/GenBank/DDBJ databases">
        <title>Description of novel actinomycetes strains, isolated from tidal flat sediment.</title>
        <authorList>
            <person name="Lu C."/>
        </authorList>
    </citation>
    <scope>NUCLEOTIDE SEQUENCE [LARGE SCALE GENOMIC DNA]</scope>
    <source>
        <strain evidence="2 3">SYSU T00b441</strain>
    </source>
</reference>
<keyword evidence="3" id="KW-1185">Reference proteome</keyword>
<comment type="caution">
    <text evidence="2">The sequence shown here is derived from an EMBL/GenBank/DDBJ whole genome shotgun (WGS) entry which is preliminary data.</text>
</comment>
<dbReference type="InterPro" id="IPR046612">
    <property type="entry name" value="DUF6671"/>
</dbReference>
<gene>
    <name evidence="2" type="ORF">Q6348_00985</name>
</gene>